<gene>
    <name evidence="1" type="ORF">K503DRAFT_567255</name>
</gene>
<dbReference type="Proteomes" id="UP000092154">
    <property type="component" value="Unassembled WGS sequence"/>
</dbReference>
<dbReference type="InParanoid" id="A0A1B7MK10"/>
<accession>A0A1B7MK10</accession>
<dbReference type="AlphaFoldDB" id="A0A1B7MK10"/>
<keyword evidence="2" id="KW-1185">Reference proteome</keyword>
<organism evidence="1 2">
    <name type="scientific">Rhizopogon vinicolor AM-OR11-026</name>
    <dbReference type="NCBI Taxonomy" id="1314800"/>
    <lineage>
        <taxon>Eukaryota</taxon>
        <taxon>Fungi</taxon>
        <taxon>Dikarya</taxon>
        <taxon>Basidiomycota</taxon>
        <taxon>Agaricomycotina</taxon>
        <taxon>Agaricomycetes</taxon>
        <taxon>Agaricomycetidae</taxon>
        <taxon>Boletales</taxon>
        <taxon>Suillineae</taxon>
        <taxon>Rhizopogonaceae</taxon>
        <taxon>Rhizopogon</taxon>
    </lineage>
</organism>
<protein>
    <submittedName>
        <fullName evidence="1">Uncharacterized protein</fullName>
    </submittedName>
</protein>
<evidence type="ECO:0000313" key="2">
    <source>
        <dbReference type="Proteomes" id="UP000092154"/>
    </source>
</evidence>
<proteinExistence type="predicted"/>
<sequence>MGDRILPIPPPSSRQNGRCLLQKITYKQPVIFYSAPRVIQLANLISPRANYAFLLPCHYCCFNSVYVCQRMY</sequence>
<name>A0A1B7MK10_9AGAM</name>
<dbReference type="EMBL" id="KV448880">
    <property type="protein sequence ID" value="OAX32921.1"/>
    <property type="molecule type" value="Genomic_DNA"/>
</dbReference>
<reference evidence="1 2" key="1">
    <citation type="submission" date="2016-06" db="EMBL/GenBank/DDBJ databases">
        <title>Comparative genomics of the ectomycorrhizal sister species Rhizopogon vinicolor and Rhizopogon vesiculosus (Basidiomycota: Boletales) reveals a divergence of the mating type B locus.</title>
        <authorList>
            <consortium name="DOE Joint Genome Institute"/>
            <person name="Mujic A.B."/>
            <person name="Kuo A."/>
            <person name="Tritt A."/>
            <person name="Lipzen A."/>
            <person name="Chen C."/>
            <person name="Johnson J."/>
            <person name="Sharma A."/>
            <person name="Barry K."/>
            <person name="Grigoriev I.V."/>
            <person name="Spatafora J.W."/>
        </authorList>
    </citation>
    <scope>NUCLEOTIDE SEQUENCE [LARGE SCALE GENOMIC DNA]</scope>
    <source>
        <strain evidence="1 2">AM-OR11-026</strain>
    </source>
</reference>
<evidence type="ECO:0000313" key="1">
    <source>
        <dbReference type="EMBL" id="OAX32921.1"/>
    </source>
</evidence>